<dbReference type="AlphaFoldDB" id="A0AAN5I3K0"/>
<keyword evidence="1" id="KW-0812">Transmembrane</keyword>
<name>A0AAN5I3K0_9BILA</name>
<keyword evidence="3" id="KW-1185">Reference proteome</keyword>
<keyword evidence="1" id="KW-1133">Transmembrane helix</keyword>
<evidence type="ECO:0000256" key="1">
    <source>
        <dbReference type="SAM" id="Phobius"/>
    </source>
</evidence>
<reference evidence="3" key="1">
    <citation type="submission" date="2022-10" db="EMBL/GenBank/DDBJ databases">
        <title>Genome assembly of Pristionchus species.</title>
        <authorList>
            <person name="Yoshida K."/>
            <person name="Sommer R.J."/>
        </authorList>
    </citation>
    <scope>NUCLEOTIDE SEQUENCE [LARGE SCALE GENOMIC DNA]</scope>
    <source>
        <strain evidence="3">RS5460</strain>
    </source>
</reference>
<sequence>MLYGPRDTVFVLAESFSLRYVVDGIGGAIFAFIALVFNTGFGIFEGCLYRLLRVVAQISLTVSTDRSADSRNSIIIFEFLSMVIPTNLRFASGTTLELNCLYSLSIMIESFGRCNVTAKIFILVAFLRPLKK</sequence>
<proteinExistence type="predicted"/>
<protein>
    <submittedName>
        <fullName evidence="2">Uncharacterized protein</fullName>
    </submittedName>
</protein>
<evidence type="ECO:0000313" key="3">
    <source>
        <dbReference type="Proteomes" id="UP001328107"/>
    </source>
</evidence>
<comment type="caution">
    <text evidence="2">The sequence shown here is derived from an EMBL/GenBank/DDBJ whole genome shotgun (WGS) entry which is preliminary data.</text>
</comment>
<dbReference type="EMBL" id="BTRK01000004">
    <property type="protein sequence ID" value="GMR50757.1"/>
    <property type="molecule type" value="Genomic_DNA"/>
</dbReference>
<gene>
    <name evidence="2" type="ORF">PMAYCL1PPCAC_20952</name>
</gene>
<evidence type="ECO:0000313" key="2">
    <source>
        <dbReference type="EMBL" id="GMR50757.1"/>
    </source>
</evidence>
<feature type="transmembrane region" description="Helical" evidence="1">
    <location>
        <begin position="20"/>
        <end position="44"/>
    </location>
</feature>
<organism evidence="2 3">
    <name type="scientific">Pristionchus mayeri</name>
    <dbReference type="NCBI Taxonomy" id="1317129"/>
    <lineage>
        <taxon>Eukaryota</taxon>
        <taxon>Metazoa</taxon>
        <taxon>Ecdysozoa</taxon>
        <taxon>Nematoda</taxon>
        <taxon>Chromadorea</taxon>
        <taxon>Rhabditida</taxon>
        <taxon>Rhabditina</taxon>
        <taxon>Diplogasteromorpha</taxon>
        <taxon>Diplogasteroidea</taxon>
        <taxon>Neodiplogasteridae</taxon>
        <taxon>Pristionchus</taxon>
    </lineage>
</organism>
<keyword evidence="1" id="KW-0472">Membrane</keyword>
<dbReference type="Proteomes" id="UP001328107">
    <property type="component" value="Unassembled WGS sequence"/>
</dbReference>
<accession>A0AAN5I3K0</accession>